<feature type="non-terminal residue" evidence="2">
    <location>
        <position position="1"/>
    </location>
</feature>
<gene>
    <name evidence="2" type="ORF">M9458_018574</name>
</gene>
<feature type="non-terminal residue" evidence="2">
    <location>
        <position position="50"/>
    </location>
</feature>
<evidence type="ECO:0000256" key="1">
    <source>
        <dbReference type="SAM" id="MobiDB-lite"/>
    </source>
</evidence>
<dbReference type="Proteomes" id="UP001529510">
    <property type="component" value="Unassembled WGS sequence"/>
</dbReference>
<dbReference type="PANTHER" id="PTHR23034">
    <property type="entry name" value="GLUTAMATE-RICH PROTEIN 3"/>
    <property type="match status" value="1"/>
</dbReference>
<keyword evidence="3" id="KW-1185">Reference proteome</keyword>
<dbReference type="AlphaFoldDB" id="A0ABD0QL22"/>
<dbReference type="InterPro" id="IPR027962">
    <property type="entry name" value="ERICH3"/>
</dbReference>
<name>A0ABD0QL22_CIRMR</name>
<evidence type="ECO:0000313" key="2">
    <source>
        <dbReference type="EMBL" id="KAL0186904.1"/>
    </source>
</evidence>
<proteinExistence type="predicted"/>
<comment type="caution">
    <text evidence="2">The sequence shown here is derived from an EMBL/GenBank/DDBJ whole genome shotgun (WGS) entry which is preliminary data.</text>
</comment>
<feature type="region of interest" description="Disordered" evidence="1">
    <location>
        <begin position="17"/>
        <end position="50"/>
    </location>
</feature>
<dbReference type="PANTHER" id="PTHR23034:SF2">
    <property type="entry name" value="GLUTAMATE-RICH PROTEIN 3"/>
    <property type="match status" value="1"/>
</dbReference>
<sequence length="50" mass="5513">TVSPYRLPVINNYVTPVPPLTKKKERGPRVNGTLRGRKLRPTTAPTAATE</sequence>
<organism evidence="2 3">
    <name type="scientific">Cirrhinus mrigala</name>
    <name type="common">Mrigala</name>
    <dbReference type="NCBI Taxonomy" id="683832"/>
    <lineage>
        <taxon>Eukaryota</taxon>
        <taxon>Metazoa</taxon>
        <taxon>Chordata</taxon>
        <taxon>Craniata</taxon>
        <taxon>Vertebrata</taxon>
        <taxon>Euteleostomi</taxon>
        <taxon>Actinopterygii</taxon>
        <taxon>Neopterygii</taxon>
        <taxon>Teleostei</taxon>
        <taxon>Ostariophysi</taxon>
        <taxon>Cypriniformes</taxon>
        <taxon>Cyprinidae</taxon>
        <taxon>Labeoninae</taxon>
        <taxon>Labeonini</taxon>
        <taxon>Cirrhinus</taxon>
    </lineage>
</organism>
<accession>A0ABD0QL22</accession>
<reference evidence="2 3" key="1">
    <citation type="submission" date="2024-05" db="EMBL/GenBank/DDBJ databases">
        <title>Genome sequencing and assembly of Indian major carp, Cirrhinus mrigala (Hamilton, 1822).</title>
        <authorList>
            <person name="Mohindra V."/>
            <person name="Chowdhury L.M."/>
            <person name="Lal K."/>
            <person name="Jena J.K."/>
        </authorList>
    </citation>
    <scope>NUCLEOTIDE SEQUENCE [LARGE SCALE GENOMIC DNA]</scope>
    <source>
        <strain evidence="2">CM1030</strain>
        <tissue evidence="2">Blood</tissue>
    </source>
</reference>
<protein>
    <submittedName>
        <fullName evidence="2">Uncharacterized protein</fullName>
    </submittedName>
</protein>
<dbReference type="EMBL" id="JAMKFB020000008">
    <property type="protein sequence ID" value="KAL0186904.1"/>
    <property type="molecule type" value="Genomic_DNA"/>
</dbReference>
<evidence type="ECO:0000313" key="3">
    <source>
        <dbReference type="Proteomes" id="UP001529510"/>
    </source>
</evidence>